<keyword evidence="19" id="KW-0469">Meiosis</keyword>
<dbReference type="SMART" id="SM00382">
    <property type="entry name" value="AAA"/>
    <property type="match status" value="1"/>
</dbReference>
<feature type="domain" description="Pterin-binding" evidence="25">
    <location>
        <begin position="770"/>
        <end position="1040"/>
    </location>
</feature>
<dbReference type="GO" id="GO:0003848">
    <property type="term" value="F:2-amino-4-hydroxy-6-hydroxymethyldihydropteridine diphosphokinase activity"/>
    <property type="evidence" value="ECO:0007669"/>
    <property type="project" value="UniProtKB-EC"/>
</dbReference>
<dbReference type="Proteomes" id="UP000827549">
    <property type="component" value="Chromosome 4"/>
</dbReference>
<feature type="domain" description="RecA family profile 1" evidence="23">
    <location>
        <begin position="80"/>
        <end position="252"/>
    </location>
</feature>
<keyword evidence="14 22" id="KW-0067">ATP-binding</keyword>
<dbReference type="Gene3D" id="3.40.50.300">
    <property type="entry name" value="P-loop containing nucleotide triphosphate hydrolases"/>
    <property type="match status" value="1"/>
</dbReference>
<keyword evidence="11" id="KW-0479">Metal-binding</keyword>
<dbReference type="GO" id="GO:0004156">
    <property type="term" value="F:dihydropteroate synthase activity"/>
    <property type="evidence" value="ECO:0007669"/>
    <property type="project" value="UniProtKB-EC"/>
</dbReference>
<dbReference type="EMBL" id="CP086717">
    <property type="protein sequence ID" value="WOO82266.1"/>
    <property type="molecule type" value="Genomic_DNA"/>
</dbReference>
<dbReference type="PROSITE" id="PS00794">
    <property type="entry name" value="HPPK"/>
    <property type="match status" value="1"/>
</dbReference>
<evidence type="ECO:0000256" key="14">
    <source>
        <dbReference type="ARBA" id="ARBA00022840"/>
    </source>
</evidence>
<dbReference type="InterPro" id="IPR013632">
    <property type="entry name" value="Rad51_C"/>
</dbReference>
<dbReference type="GO" id="GO:0140664">
    <property type="term" value="F:ATP-dependent DNA damage sensor activity"/>
    <property type="evidence" value="ECO:0007669"/>
    <property type="project" value="InterPro"/>
</dbReference>
<dbReference type="SUPFAM" id="SSF51717">
    <property type="entry name" value="Dihydropteroate synthetase-like"/>
    <property type="match status" value="1"/>
</dbReference>
<gene>
    <name evidence="26" type="primary">dmc1</name>
    <name evidence="26" type="ORF">LOC62_04G005762</name>
</gene>
<dbReference type="SUPFAM" id="SSF55620">
    <property type="entry name" value="Tetrahydrobiopterin biosynthesis enzymes-like"/>
    <property type="match status" value="1"/>
</dbReference>
<keyword evidence="20" id="KW-0511">Multifunctional enzyme</keyword>
<dbReference type="Gene3D" id="3.30.1130.10">
    <property type="match status" value="2"/>
</dbReference>
<dbReference type="GO" id="GO:0003677">
    <property type="term" value="F:DNA binding"/>
    <property type="evidence" value="ECO:0007669"/>
    <property type="project" value="UniProtKB-KW"/>
</dbReference>
<evidence type="ECO:0000256" key="2">
    <source>
        <dbReference type="ARBA" id="ARBA00000198"/>
    </source>
</evidence>
<evidence type="ECO:0000256" key="12">
    <source>
        <dbReference type="ARBA" id="ARBA00022741"/>
    </source>
</evidence>
<dbReference type="InterPro" id="IPR003593">
    <property type="entry name" value="AAA+_ATPase"/>
</dbReference>
<keyword evidence="13" id="KW-0418">Kinase</keyword>
<reference evidence="26" key="1">
    <citation type="submission" date="2023-10" db="EMBL/GenBank/DDBJ databases">
        <authorList>
            <person name="Noh H."/>
        </authorList>
    </citation>
    <scope>NUCLEOTIDE SEQUENCE</scope>
    <source>
        <strain evidence="26">DUCC4014</strain>
    </source>
</reference>
<dbReference type="InterPro" id="IPR000489">
    <property type="entry name" value="Pterin-binding_dom"/>
</dbReference>
<dbReference type="GO" id="GO:0000709">
    <property type="term" value="P:meiotic joint molecule formation"/>
    <property type="evidence" value="ECO:0007669"/>
    <property type="project" value="UniProtKB-ARBA"/>
</dbReference>
<evidence type="ECO:0000256" key="3">
    <source>
        <dbReference type="ARBA" id="ARBA00001946"/>
    </source>
</evidence>
<dbReference type="GeneID" id="87808990"/>
<evidence type="ECO:0000256" key="10">
    <source>
        <dbReference type="ARBA" id="ARBA00022679"/>
    </source>
</evidence>
<dbReference type="InterPro" id="IPR000550">
    <property type="entry name" value="Hppk"/>
</dbReference>
<dbReference type="PANTHER" id="PTHR20941:SF1">
    <property type="entry name" value="FOLIC ACID SYNTHESIS PROTEIN FOL1"/>
    <property type="match status" value="1"/>
</dbReference>
<dbReference type="GO" id="GO:0046656">
    <property type="term" value="P:folic acid biosynthetic process"/>
    <property type="evidence" value="ECO:0007669"/>
    <property type="project" value="UniProtKB-KW"/>
</dbReference>
<dbReference type="GO" id="GO:0005524">
    <property type="term" value="F:ATP binding"/>
    <property type="evidence" value="ECO:0007669"/>
    <property type="project" value="UniProtKB-KW"/>
</dbReference>
<dbReference type="AlphaFoldDB" id="A0AAF0YCJ1"/>
<dbReference type="Pfam" id="PF08423">
    <property type="entry name" value="Rad51"/>
    <property type="match status" value="1"/>
</dbReference>
<dbReference type="InterPro" id="IPR011940">
    <property type="entry name" value="Dmc1"/>
</dbReference>
<keyword evidence="27" id="KW-1185">Reference proteome</keyword>
<feature type="domain" description="RecA family profile 2" evidence="24">
    <location>
        <begin position="259"/>
        <end position="324"/>
    </location>
</feature>
<dbReference type="Pfam" id="PF00809">
    <property type="entry name" value="Pterin_bind"/>
    <property type="match status" value="1"/>
</dbReference>
<dbReference type="NCBIfam" id="TIGR01496">
    <property type="entry name" value="DHPS"/>
    <property type="match status" value="1"/>
</dbReference>
<dbReference type="GO" id="GO:0000150">
    <property type="term" value="F:DNA strand exchange activity"/>
    <property type="evidence" value="ECO:0007669"/>
    <property type="project" value="InterPro"/>
</dbReference>
<dbReference type="CDD" id="cd00483">
    <property type="entry name" value="HPPK"/>
    <property type="match status" value="1"/>
</dbReference>
<dbReference type="GO" id="GO:0006281">
    <property type="term" value="P:DNA repair"/>
    <property type="evidence" value="ECO:0007669"/>
    <property type="project" value="InterPro"/>
</dbReference>
<organism evidence="26 27">
    <name type="scientific">Vanrija pseudolonga</name>
    <dbReference type="NCBI Taxonomy" id="143232"/>
    <lineage>
        <taxon>Eukaryota</taxon>
        <taxon>Fungi</taxon>
        <taxon>Dikarya</taxon>
        <taxon>Basidiomycota</taxon>
        <taxon>Agaricomycotina</taxon>
        <taxon>Tremellomycetes</taxon>
        <taxon>Trichosporonales</taxon>
        <taxon>Trichosporonaceae</taxon>
        <taxon>Vanrija</taxon>
    </lineage>
</organism>
<comment type="similarity">
    <text evidence="8">In the N-terminal section; belongs to the DHNA family.</text>
</comment>
<keyword evidence="10" id="KW-0808">Transferase</keyword>
<comment type="catalytic activity">
    <reaction evidence="1">
        <text>(7,8-dihydropterin-6-yl)methyl diphosphate + 4-aminobenzoate = 7,8-dihydropteroate + diphosphate</text>
        <dbReference type="Rhea" id="RHEA:19949"/>
        <dbReference type="ChEBI" id="CHEBI:17836"/>
        <dbReference type="ChEBI" id="CHEBI:17839"/>
        <dbReference type="ChEBI" id="CHEBI:33019"/>
        <dbReference type="ChEBI" id="CHEBI:72950"/>
        <dbReference type="EC" id="2.5.1.15"/>
    </reaction>
</comment>
<evidence type="ECO:0000256" key="1">
    <source>
        <dbReference type="ARBA" id="ARBA00000012"/>
    </source>
</evidence>
<dbReference type="GO" id="GO:0004150">
    <property type="term" value="F:dihydroneopterin aldolase activity"/>
    <property type="evidence" value="ECO:0007669"/>
    <property type="project" value="InterPro"/>
</dbReference>
<keyword evidence="12 22" id="KW-0547">Nucleotide-binding</keyword>
<keyword evidence="15" id="KW-0460">Magnesium</keyword>
<evidence type="ECO:0000256" key="16">
    <source>
        <dbReference type="ARBA" id="ARBA00022909"/>
    </source>
</evidence>
<evidence type="ECO:0000256" key="9">
    <source>
        <dbReference type="ARBA" id="ARBA00009951"/>
    </source>
</evidence>
<evidence type="ECO:0000256" key="7">
    <source>
        <dbReference type="ARBA" id="ARBA00008897"/>
    </source>
</evidence>
<dbReference type="Pfam" id="PF01288">
    <property type="entry name" value="HPPK"/>
    <property type="match status" value="1"/>
</dbReference>
<dbReference type="SUPFAM" id="SSF52540">
    <property type="entry name" value="P-loop containing nucleoside triphosphate hydrolases"/>
    <property type="match status" value="1"/>
</dbReference>
<comment type="similarity">
    <text evidence="7">Belongs to the RecA family. DMC1 subfamily.</text>
</comment>
<comment type="cofactor">
    <cofactor evidence="3">
        <name>Mg(2+)</name>
        <dbReference type="ChEBI" id="CHEBI:18420"/>
    </cofactor>
</comment>
<dbReference type="GO" id="GO:0005740">
    <property type="term" value="C:mitochondrial envelope"/>
    <property type="evidence" value="ECO:0007669"/>
    <property type="project" value="TreeGrafter"/>
</dbReference>
<dbReference type="InterPro" id="IPR043133">
    <property type="entry name" value="GTP-CH-I_C/QueF"/>
</dbReference>
<evidence type="ECO:0000256" key="11">
    <source>
        <dbReference type="ARBA" id="ARBA00022723"/>
    </source>
</evidence>
<evidence type="ECO:0000256" key="13">
    <source>
        <dbReference type="ARBA" id="ARBA00022777"/>
    </source>
</evidence>
<evidence type="ECO:0000256" key="6">
    <source>
        <dbReference type="ARBA" id="ARBA00005051"/>
    </source>
</evidence>
<dbReference type="GO" id="GO:0046872">
    <property type="term" value="F:metal ion binding"/>
    <property type="evidence" value="ECO:0007669"/>
    <property type="project" value="UniProtKB-KW"/>
</dbReference>
<dbReference type="InterPro" id="IPR020588">
    <property type="entry name" value="RecA_ATP-bd"/>
</dbReference>
<dbReference type="SUPFAM" id="SSF55083">
    <property type="entry name" value="6-hydroxymethyl-7,8-dihydropterin pyrophosphokinase, HPPK"/>
    <property type="match status" value="1"/>
</dbReference>
<dbReference type="FunFam" id="3.40.50.300:FF:000239">
    <property type="entry name" value="Meiotic recombination protein DMC1"/>
    <property type="match status" value="1"/>
</dbReference>
<dbReference type="SMART" id="SM00905">
    <property type="entry name" value="FolB"/>
    <property type="match status" value="1"/>
</dbReference>
<dbReference type="PANTHER" id="PTHR20941">
    <property type="entry name" value="FOLATE SYNTHESIS PROTEINS"/>
    <property type="match status" value="1"/>
</dbReference>
<comment type="subcellular location">
    <subcellularLocation>
        <location evidence="4">Nucleus</location>
    </subcellularLocation>
</comment>
<dbReference type="InterPro" id="IPR045031">
    <property type="entry name" value="DHP_synth-like"/>
</dbReference>
<sequence>MSDDGQDTMYGYEAVDELQAHGINVSDITKLKAAGIVTVLGGLSEVLFRVAKIEKLKEVSVKLLPPTFATAAELSERRQNVQMITTGSKAVDGMLGGGISTQSITEVYGEFRTGKTQLCHTLCVTTQLPEDQGGAGGKVAYIDTEGTFRPDRVRAVADRFGVDSGMALENVLCARAWSSEQQCELLVELAIRFVEDRTYKLIIVDSIMNLFRQDYSGRGELSERQQKLNQFLARLQKLSEEFNVAVILTNQVQADPGAAAMFAAASSAKPVGGHILAHASATRIQLRKGRGDERIAKLQDSPDMPEGEATYCLKSGGWEAQGLGPSAFGLNPPPPCPVELDIDISLAPEVVPHCVDEDDMQGLGVNYSSVSKAVYAAINSRAFARPSELLDAVAAVPLELKAVSSVRVTARLPRALLSAQSAEYARTFTPSSAGPISCTLRDLRVSCIIGLHPHERAERQRLEADITVTGPGVGAEQWSHKAVADASFDWLEKSSFGTLESLADTFARELLALPAVPPQSSIDVDIRKPSALPFATPSISVSRRVEDFAKRGGVRGVPTPAAAVPAPAPAARRPYYTSARRSGPRVFIAVGSNIGDRVGHVRRAIKLLEAAGVTLVDTSRLYESEPMYVEDQALFLNGVIEVSTTLKPLDLLRVLKRTETEIGRTKTFRNGPRVIDLDLVLYGDEVVRVGQPGDAADEDGVGWLECPHASLAEREFVLRPLADIAPELIHPAFGTSVAELLSRVAPGGLAPVIPFPSPAKVLRLTSPATPAIMAIFNATPDSFSDGNQRHTEASGALERLTQLASGSRVPAIIDIGGMSTRPNSEPCSSEEEIERVVPLVTAVRAADGPLASIPLSVDTYRPEVALTAVKAGASCINDVRGGAEEGMAAAMAEADVPVVLMHSRGDSTTMLTAEAQDYSALGGVVSGVAAELGTAVQRALDAGVKRWDIILDPGLGFAKSQDDHLRLLRSLPELVASPSLANFPLLVGGSRKGFVGKVTGRTVPSERGAGDAAISGWCTATGVVDVLRVHDAESAADTVAMAAAIRDVPPTPPPKA</sequence>
<evidence type="ECO:0000256" key="19">
    <source>
        <dbReference type="ARBA" id="ARBA00023254"/>
    </source>
</evidence>
<comment type="pathway">
    <text evidence="6">Cofactor biosynthesis; tetrahydrofolate biosynthesis; 2-amino-4-hydroxy-6-hydroxymethyl-7,8-dihydropteridine diphosphate from 7,8-dihydroneopterin triphosphate: step 4/4.</text>
</comment>
<dbReference type="Gene3D" id="3.30.70.560">
    <property type="entry name" value="7,8-Dihydro-6-hydroxymethylpterin-pyrophosphokinase HPPK"/>
    <property type="match status" value="1"/>
</dbReference>
<dbReference type="GO" id="GO:0005634">
    <property type="term" value="C:nucleus"/>
    <property type="evidence" value="ECO:0007669"/>
    <property type="project" value="UniProtKB-SubCell"/>
</dbReference>
<comment type="catalytic activity">
    <reaction evidence="2">
        <text>6-hydroxymethyl-7,8-dihydropterin + ATP = (7,8-dihydropterin-6-yl)methyl diphosphate + AMP + H(+)</text>
        <dbReference type="Rhea" id="RHEA:11412"/>
        <dbReference type="ChEBI" id="CHEBI:15378"/>
        <dbReference type="ChEBI" id="CHEBI:30616"/>
        <dbReference type="ChEBI" id="CHEBI:44841"/>
        <dbReference type="ChEBI" id="CHEBI:72950"/>
        <dbReference type="ChEBI" id="CHEBI:456215"/>
        <dbReference type="EC" id="2.7.6.3"/>
    </reaction>
</comment>
<dbReference type="PROSITE" id="PS50163">
    <property type="entry name" value="RECA_3"/>
    <property type="match status" value="1"/>
</dbReference>
<evidence type="ECO:0000256" key="22">
    <source>
        <dbReference type="RuleBase" id="RU003422"/>
    </source>
</evidence>
<dbReference type="RefSeq" id="XP_062628298.1">
    <property type="nucleotide sequence ID" value="XM_062772314.1"/>
</dbReference>
<dbReference type="InterPro" id="IPR011005">
    <property type="entry name" value="Dihydropteroate_synth-like_sf"/>
</dbReference>
<dbReference type="InterPro" id="IPR027417">
    <property type="entry name" value="P-loop_NTPase"/>
</dbReference>
<dbReference type="NCBIfam" id="TIGR01498">
    <property type="entry name" value="folK"/>
    <property type="match status" value="1"/>
</dbReference>
<protein>
    <submittedName>
        <fullName evidence="26">Meiotic recombination protein dmc1</fullName>
    </submittedName>
</protein>
<dbReference type="GO" id="GO:0046654">
    <property type="term" value="P:tetrahydrofolate biosynthetic process"/>
    <property type="evidence" value="ECO:0007669"/>
    <property type="project" value="TreeGrafter"/>
</dbReference>
<evidence type="ECO:0000259" key="25">
    <source>
        <dbReference type="PROSITE" id="PS50972"/>
    </source>
</evidence>
<evidence type="ECO:0000313" key="26">
    <source>
        <dbReference type="EMBL" id="WOO82266.1"/>
    </source>
</evidence>
<evidence type="ECO:0000256" key="21">
    <source>
        <dbReference type="ARBA" id="ARBA00023306"/>
    </source>
</evidence>
<dbReference type="Gene3D" id="3.20.20.20">
    <property type="entry name" value="Dihydropteroate synthase-like"/>
    <property type="match status" value="1"/>
</dbReference>
<dbReference type="GO" id="GO:0016301">
    <property type="term" value="F:kinase activity"/>
    <property type="evidence" value="ECO:0007669"/>
    <property type="project" value="UniProtKB-KW"/>
</dbReference>
<evidence type="ECO:0000313" key="27">
    <source>
        <dbReference type="Proteomes" id="UP000827549"/>
    </source>
</evidence>
<dbReference type="InterPro" id="IPR006157">
    <property type="entry name" value="FolB_dom"/>
</dbReference>
<dbReference type="NCBIfam" id="NF003301">
    <property type="entry name" value="PRK04301.1"/>
    <property type="match status" value="1"/>
</dbReference>
<dbReference type="PROSITE" id="PS50972">
    <property type="entry name" value="PTERIN_BINDING"/>
    <property type="match status" value="1"/>
</dbReference>
<dbReference type="PROSITE" id="PS50162">
    <property type="entry name" value="RECA_2"/>
    <property type="match status" value="1"/>
</dbReference>
<evidence type="ECO:0000256" key="8">
    <source>
        <dbReference type="ARBA" id="ARBA00009640"/>
    </source>
</evidence>
<evidence type="ECO:0000256" key="4">
    <source>
        <dbReference type="ARBA" id="ARBA00004123"/>
    </source>
</evidence>
<dbReference type="InterPro" id="IPR035907">
    <property type="entry name" value="Hppk_sf"/>
</dbReference>
<evidence type="ECO:0000256" key="15">
    <source>
        <dbReference type="ARBA" id="ARBA00022842"/>
    </source>
</evidence>
<evidence type="ECO:0000259" key="23">
    <source>
        <dbReference type="PROSITE" id="PS50162"/>
    </source>
</evidence>
<evidence type="ECO:0000256" key="17">
    <source>
        <dbReference type="ARBA" id="ARBA00023125"/>
    </source>
</evidence>
<dbReference type="Gene3D" id="1.10.150.20">
    <property type="entry name" value="5' to 3' exonuclease, C-terminal subdomain"/>
    <property type="match status" value="1"/>
</dbReference>
<accession>A0AAF0YCJ1</accession>
<comment type="pathway">
    <text evidence="5">Cofactor biosynthesis; tetrahydrofolate biosynthesis; 7,8-dihydrofolate from 2-amino-4-hydroxy-6-hydroxymethyl-7,8-dihydropteridine diphosphate and 4-aminobenzoate: step 1/2.</text>
</comment>
<dbReference type="InterPro" id="IPR020587">
    <property type="entry name" value="RecA_monomer-monomer_interface"/>
</dbReference>
<evidence type="ECO:0000259" key="24">
    <source>
        <dbReference type="PROSITE" id="PS50163"/>
    </source>
</evidence>
<dbReference type="Pfam" id="PF02152">
    <property type="entry name" value="FolB"/>
    <property type="match status" value="1"/>
</dbReference>
<keyword evidence="17" id="KW-0238">DNA-binding</keyword>
<keyword evidence="21" id="KW-0131">Cell cycle</keyword>
<evidence type="ECO:0000256" key="20">
    <source>
        <dbReference type="ARBA" id="ARBA00023268"/>
    </source>
</evidence>
<proteinExistence type="inferred from homology"/>
<dbReference type="InterPro" id="IPR006390">
    <property type="entry name" value="DHP_synth_dom"/>
</dbReference>
<evidence type="ECO:0000256" key="5">
    <source>
        <dbReference type="ARBA" id="ARBA00004763"/>
    </source>
</evidence>
<keyword evidence="18" id="KW-0539">Nucleus</keyword>
<comment type="similarity">
    <text evidence="9">In the C-terminal section; belongs to the DHPS family.</text>
</comment>
<evidence type="ECO:0000256" key="18">
    <source>
        <dbReference type="ARBA" id="ARBA00023242"/>
    </source>
</evidence>
<name>A0AAF0YCJ1_9TREE</name>
<dbReference type="NCBIfam" id="TIGR02238">
    <property type="entry name" value="recomb_DMC1"/>
    <property type="match status" value="1"/>
</dbReference>
<keyword evidence="16" id="KW-0289">Folate biosynthesis</keyword>